<dbReference type="SMART" id="SM00422">
    <property type="entry name" value="HTH_MERR"/>
    <property type="match status" value="1"/>
</dbReference>
<protein>
    <submittedName>
        <fullName evidence="3">DNA-binding transcriptional MerR regulator</fullName>
    </submittedName>
</protein>
<proteinExistence type="predicted"/>
<reference evidence="3 4" key="1">
    <citation type="submission" date="2021-03" db="EMBL/GenBank/DDBJ databases">
        <title>Sequencing the genomes of 1000 actinobacteria strains.</title>
        <authorList>
            <person name="Klenk H.-P."/>
        </authorList>
    </citation>
    <scope>NUCLEOTIDE SEQUENCE [LARGE SCALE GENOMIC DNA]</scope>
    <source>
        <strain evidence="3 4">DSM 12936</strain>
    </source>
</reference>
<dbReference type="InterPro" id="IPR000551">
    <property type="entry name" value="MerR-type_HTH_dom"/>
</dbReference>
<dbReference type="RefSeq" id="WP_210053531.1">
    <property type="nucleotide sequence ID" value="NZ_BAAAMH010000006.1"/>
</dbReference>
<accession>A0ABS4Z530</accession>
<dbReference type="EMBL" id="JAGIOB010000001">
    <property type="protein sequence ID" value="MBP2416069.1"/>
    <property type="molecule type" value="Genomic_DNA"/>
</dbReference>
<evidence type="ECO:0000313" key="4">
    <source>
        <dbReference type="Proteomes" id="UP000758168"/>
    </source>
</evidence>
<evidence type="ECO:0000259" key="2">
    <source>
        <dbReference type="PROSITE" id="PS50937"/>
    </source>
</evidence>
<sequence length="133" mass="14252">MPGADAGAGAPQQIGRVAEDLGLSIRTLRHWDEVGLVPPSVRSAGGYRLYTADDVDRLRTIRRMKPLGFTLEEMGRLLASLDVLDGAGASEEDTRAAAAFVADCHARAEESCATLARQLGWAEEFRDLLAGRG</sequence>
<dbReference type="Proteomes" id="UP000758168">
    <property type="component" value="Unassembled WGS sequence"/>
</dbReference>
<keyword evidence="1 3" id="KW-0238">DNA-binding</keyword>
<dbReference type="CDD" id="cd00592">
    <property type="entry name" value="HTH_MerR-like"/>
    <property type="match status" value="1"/>
</dbReference>
<evidence type="ECO:0000256" key="1">
    <source>
        <dbReference type="ARBA" id="ARBA00023125"/>
    </source>
</evidence>
<feature type="domain" description="HTH merR-type" evidence="2">
    <location>
        <begin position="13"/>
        <end position="80"/>
    </location>
</feature>
<dbReference type="GO" id="GO:0003677">
    <property type="term" value="F:DNA binding"/>
    <property type="evidence" value="ECO:0007669"/>
    <property type="project" value="UniProtKB-KW"/>
</dbReference>
<dbReference type="PROSITE" id="PS50937">
    <property type="entry name" value="HTH_MERR_2"/>
    <property type="match status" value="1"/>
</dbReference>
<dbReference type="InterPro" id="IPR047057">
    <property type="entry name" value="MerR_fam"/>
</dbReference>
<name>A0ABS4Z530_9ACTN</name>
<dbReference type="Pfam" id="PF13411">
    <property type="entry name" value="MerR_1"/>
    <property type="match status" value="1"/>
</dbReference>
<dbReference type="PANTHER" id="PTHR30204">
    <property type="entry name" value="REDOX-CYCLING DRUG-SENSING TRANSCRIPTIONAL ACTIVATOR SOXR"/>
    <property type="match status" value="1"/>
</dbReference>
<comment type="caution">
    <text evidence="3">The sequence shown here is derived from an EMBL/GenBank/DDBJ whole genome shotgun (WGS) entry which is preliminary data.</text>
</comment>
<gene>
    <name evidence="3" type="ORF">JOF54_000991</name>
</gene>
<dbReference type="PROSITE" id="PS00552">
    <property type="entry name" value="HTH_MERR_1"/>
    <property type="match status" value="1"/>
</dbReference>
<keyword evidence="4" id="KW-1185">Reference proteome</keyword>
<dbReference type="SUPFAM" id="SSF46955">
    <property type="entry name" value="Putative DNA-binding domain"/>
    <property type="match status" value="1"/>
</dbReference>
<organism evidence="3 4">
    <name type="scientific">Microlunatus capsulatus</name>
    <dbReference type="NCBI Taxonomy" id="99117"/>
    <lineage>
        <taxon>Bacteria</taxon>
        <taxon>Bacillati</taxon>
        <taxon>Actinomycetota</taxon>
        <taxon>Actinomycetes</taxon>
        <taxon>Propionibacteriales</taxon>
        <taxon>Propionibacteriaceae</taxon>
        <taxon>Microlunatus</taxon>
    </lineage>
</organism>
<evidence type="ECO:0000313" key="3">
    <source>
        <dbReference type="EMBL" id="MBP2416069.1"/>
    </source>
</evidence>
<dbReference type="PRINTS" id="PR00040">
    <property type="entry name" value="HTHMERR"/>
</dbReference>
<dbReference type="PANTHER" id="PTHR30204:SF93">
    <property type="entry name" value="HTH MERR-TYPE DOMAIN-CONTAINING PROTEIN"/>
    <property type="match status" value="1"/>
</dbReference>
<dbReference type="InterPro" id="IPR009061">
    <property type="entry name" value="DNA-bd_dom_put_sf"/>
</dbReference>
<dbReference type="Gene3D" id="1.10.1660.10">
    <property type="match status" value="1"/>
</dbReference>